<feature type="compositionally biased region" description="Basic and acidic residues" evidence="1">
    <location>
        <begin position="72"/>
        <end position="81"/>
    </location>
</feature>
<accession>A0A164PMR2</accession>
<dbReference type="STRING" id="455432.AWN90_20825"/>
<feature type="compositionally biased region" description="Basic residues" evidence="1">
    <location>
        <begin position="105"/>
        <end position="118"/>
    </location>
</feature>
<evidence type="ECO:0000313" key="3">
    <source>
        <dbReference type="Proteomes" id="UP000076512"/>
    </source>
</evidence>
<comment type="caution">
    <text evidence="2">The sequence shown here is derived from an EMBL/GenBank/DDBJ whole genome shotgun (WGS) entry which is preliminary data.</text>
</comment>
<evidence type="ECO:0000313" key="2">
    <source>
        <dbReference type="EMBL" id="KZM75783.1"/>
    </source>
</evidence>
<feature type="compositionally biased region" description="Low complexity" evidence="1">
    <location>
        <begin position="88"/>
        <end position="99"/>
    </location>
</feature>
<gene>
    <name evidence="2" type="ORF">AWN90_20825</name>
</gene>
<dbReference type="RefSeq" id="WP_067583807.1">
    <property type="nucleotide sequence ID" value="NZ_JABMCZ010000001.1"/>
</dbReference>
<keyword evidence="3" id="KW-1185">Reference proteome</keyword>
<name>A0A164PMR2_9NOCA</name>
<sequence>MTGDPRDVVIALLQLAQSYDCRNIDGLMADSWLDAAHRAQWKPEAAAEAIREHYAESTDRIMPGHITARINADRKAPKYRPELPTAPPATAEQRAAARALYIPKVRTHGPRQPVSRHRWVSEPSTMVESGGKPSRVFSGDLGLPSNGHEQRVDPGRLA</sequence>
<dbReference type="Proteomes" id="UP000076512">
    <property type="component" value="Unassembled WGS sequence"/>
</dbReference>
<feature type="compositionally biased region" description="Basic and acidic residues" evidence="1">
    <location>
        <begin position="148"/>
        <end position="158"/>
    </location>
</feature>
<proteinExistence type="predicted"/>
<dbReference type="OrthoDB" id="4552139at2"/>
<feature type="region of interest" description="Disordered" evidence="1">
    <location>
        <begin position="72"/>
        <end position="158"/>
    </location>
</feature>
<reference evidence="2 3" key="1">
    <citation type="submission" date="2016-04" db="EMBL/GenBank/DDBJ databases">
        <authorList>
            <person name="Evans L.H."/>
            <person name="Alamgir A."/>
            <person name="Owens N."/>
            <person name="Weber N.D."/>
            <person name="Virtaneva K."/>
            <person name="Barbian K."/>
            <person name="Babar A."/>
            <person name="Rosenke K."/>
        </authorList>
    </citation>
    <scope>NUCLEOTIDE SEQUENCE [LARGE SCALE GENOMIC DNA]</scope>
    <source>
        <strain evidence="2 3">IFM 0406</strain>
    </source>
</reference>
<protein>
    <submittedName>
        <fullName evidence="2">Uncharacterized protein</fullName>
    </submittedName>
</protein>
<dbReference type="EMBL" id="LWGR01000003">
    <property type="protein sequence ID" value="KZM75783.1"/>
    <property type="molecule type" value="Genomic_DNA"/>
</dbReference>
<evidence type="ECO:0000256" key="1">
    <source>
        <dbReference type="SAM" id="MobiDB-lite"/>
    </source>
</evidence>
<organism evidence="2 3">
    <name type="scientific">Nocardia terpenica</name>
    <dbReference type="NCBI Taxonomy" id="455432"/>
    <lineage>
        <taxon>Bacteria</taxon>
        <taxon>Bacillati</taxon>
        <taxon>Actinomycetota</taxon>
        <taxon>Actinomycetes</taxon>
        <taxon>Mycobacteriales</taxon>
        <taxon>Nocardiaceae</taxon>
        <taxon>Nocardia</taxon>
    </lineage>
</organism>
<dbReference type="AlphaFoldDB" id="A0A164PMR2"/>